<keyword evidence="10" id="KW-1185">Reference proteome</keyword>
<feature type="compositionally biased region" description="Polar residues" evidence="6">
    <location>
        <begin position="847"/>
        <end position="858"/>
    </location>
</feature>
<feature type="transmembrane region" description="Helical" evidence="7">
    <location>
        <begin position="74"/>
        <end position="91"/>
    </location>
</feature>
<evidence type="ECO:0000256" key="7">
    <source>
        <dbReference type="SAM" id="Phobius"/>
    </source>
</evidence>
<feature type="domain" description="ComEC/Rec2-related protein" evidence="8">
    <location>
        <begin position="294"/>
        <end position="583"/>
    </location>
</feature>
<feature type="compositionally biased region" description="Basic and acidic residues" evidence="6">
    <location>
        <begin position="784"/>
        <end position="796"/>
    </location>
</feature>
<evidence type="ECO:0000256" key="6">
    <source>
        <dbReference type="SAM" id="MobiDB-lite"/>
    </source>
</evidence>
<evidence type="ECO:0000256" key="5">
    <source>
        <dbReference type="ARBA" id="ARBA00023136"/>
    </source>
</evidence>
<keyword evidence="2" id="KW-1003">Cell membrane</keyword>
<feature type="transmembrane region" description="Helical" evidence="7">
    <location>
        <begin position="315"/>
        <end position="341"/>
    </location>
</feature>
<dbReference type="PANTHER" id="PTHR30619:SF1">
    <property type="entry name" value="RECOMBINATION PROTEIN 2"/>
    <property type="match status" value="1"/>
</dbReference>
<accession>A0ABQ0GZG9</accession>
<proteinExistence type="predicted"/>
<organism evidence="9 10">
    <name type="scientific">Phyllobacterium phragmitis</name>
    <dbReference type="NCBI Taxonomy" id="2670329"/>
    <lineage>
        <taxon>Bacteria</taxon>
        <taxon>Pseudomonadati</taxon>
        <taxon>Pseudomonadota</taxon>
        <taxon>Alphaproteobacteria</taxon>
        <taxon>Hyphomicrobiales</taxon>
        <taxon>Phyllobacteriaceae</taxon>
        <taxon>Phyllobacterium</taxon>
    </lineage>
</organism>
<dbReference type="NCBIfam" id="TIGR00360">
    <property type="entry name" value="ComEC_N-term"/>
    <property type="match status" value="1"/>
</dbReference>
<feature type="compositionally biased region" description="Basic and acidic residues" evidence="6">
    <location>
        <begin position="746"/>
        <end position="763"/>
    </location>
</feature>
<dbReference type="InterPro" id="IPR052159">
    <property type="entry name" value="Competence_DNA_uptake"/>
</dbReference>
<reference evidence="9 10" key="1">
    <citation type="submission" date="2024-10" db="EMBL/GenBank/DDBJ databases">
        <title>Isolation, draft genome sequencing and identification of Phyllobacterium sp. NSA23, isolated from leaf soil.</title>
        <authorList>
            <person name="Akita H."/>
        </authorList>
    </citation>
    <scope>NUCLEOTIDE SEQUENCE [LARGE SCALE GENOMIC DNA]</scope>
    <source>
        <strain evidence="9 10">NSA23</strain>
    </source>
</reference>
<feature type="transmembrane region" description="Helical" evidence="7">
    <location>
        <begin position="561"/>
        <end position="579"/>
    </location>
</feature>
<comment type="subcellular location">
    <subcellularLocation>
        <location evidence="1">Cell membrane</location>
        <topology evidence="1">Multi-pass membrane protein</topology>
    </subcellularLocation>
</comment>
<dbReference type="Proteomes" id="UP001628091">
    <property type="component" value="Unassembled WGS sequence"/>
</dbReference>
<evidence type="ECO:0000313" key="10">
    <source>
        <dbReference type="Proteomes" id="UP001628091"/>
    </source>
</evidence>
<evidence type="ECO:0000259" key="8">
    <source>
        <dbReference type="Pfam" id="PF03772"/>
    </source>
</evidence>
<feature type="transmembrane region" description="Helical" evidence="7">
    <location>
        <begin position="119"/>
        <end position="137"/>
    </location>
</feature>
<gene>
    <name evidence="9" type="ORF">PPNSA23_20090</name>
</gene>
<evidence type="ECO:0000313" key="9">
    <source>
        <dbReference type="EMBL" id="GAB1582066.1"/>
    </source>
</evidence>
<evidence type="ECO:0000256" key="2">
    <source>
        <dbReference type="ARBA" id="ARBA00022475"/>
    </source>
</evidence>
<feature type="transmembrane region" description="Helical" evidence="7">
    <location>
        <begin position="585"/>
        <end position="601"/>
    </location>
</feature>
<evidence type="ECO:0000256" key="4">
    <source>
        <dbReference type="ARBA" id="ARBA00022989"/>
    </source>
</evidence>
<feature type="transmembrane region" description="Helical" evidence="7">
    <location>
        <begin position="462"/>
        <end position="492"/>
    </location>
</feature>
<evidence type="ECO:0000256" key="1">
    <source>
        <dbReference type="ARBA" id="ARBA00004651"/>
    </source>
</evidence>
<dbReference type="InterPro" id="IPR004477">
    <property type="entry name" value="ComEC_N"/>
</dbReference>
<dbReference type="Pfam" id="PF03772">
    <property type="entry name" value="Competence"/>
    <property type="match status" value="1"/>
</dbReference>
<dbReference type="EMBL" id="BAAFZP010000001">
    <property type="protein sequence ID" value="GAB1582066.1"/>
    <property type="molecule type" value="Genomic_DNA"/>
</dbReference>
<keyword evidence="4 7" id="KW-1133">Transmembrane helix</keyword>
<keyword evidence="5 7" id="KW-0472">Membrane</keyword>
<protein>
    <submittedName>
        <fullName evidence="9">ComEC/Rec2 family competence protein</fullName>
    </submittedName>
</protein>
<feature type="transmembrane region" description="Helical" evidence="7">
    <location>
        <begin position="401"/>
        <end position="417"/>
    </location>
</feature>
<evidence type="ECO:0000256" key="3">
    <source>
        <dbReference type="ARBA" id="ARBA00022692"/>
    </source>
</evidence>
<sequence>MHDTDEVDERLLLRRPGLVAPPAETLPERIPAPVLPEQRGFVLPTRQLIETRLQSFGESVAKILSEEQEHGTRFLFLPVFAAAGAILYFSLPSEPRWQALLSGLAALVMTRILAHRRQVAAMVLTFAIAVLAGMLTAKTETMRLSTPMLGADITTRVTGRIVAMEQNEKGGWRVTLDVLSTARPTLRYGPDRIRVSARDLPASADIGSGLSGLVRLRPQSGPVRPGNYDFAFHGYFDGIGANGFFLGTPKGTAVPPPDGVAARLHLWIGALRQGITESITSSLGGEQGAIAAALITGQREGISEETNEALRISGLAHILSISGLHMALAGGLVMLVVRALIALFPAFAMRHPVKKYAAGAALLGSAFYLVLSGADIAAQRSFTMLAVMLIAVMMDRAAITMRNLAVAALIAIMLVPHELLGPSFQMSFSATAALIAAFAWWTGRKRSRYERGLAPASAAKGFVGKVATSIGATAATSVIAGTASGIFALYHFNNTAPLGLLGNVLALPVISVCVMPFAVLSLLMMPFDLEWLPLQMMGSGIEVVKWVAREVASISPDANPGIMPVATLLLWAAGLVLVMFLRTRLRAVSLAFFAAGLVLFMRERGPDLIISEDGRLVAMPTGDGALAVNRKQPSRFTIENWQKAYDAPEIVKPQTGPDPGHRGFTCEEGICLAEMRNGKMLAYTDAAEGQNAACAIGDLVILAFAGKNLSCDEGKTVITLRDLAVKGTLEIRLGEPEAAVPAPSIRTERPEEKPAKNSEDGQRQSRRPPAKAAAPPEPVSGEATADHHSEVDRKPPEQQAILTYAVGPPERPWNQHRLYSRAARGLPEKTRPGPSAKAGQTPAGKTAQRTSSRSNSGG</sequence>
<feature type="transmembrane region" description="Helical" evidence="7">
    <location>
        <begin position="353"/>
        <end position="371"/>
    </location>
</feature>
<feature type="transmembrane region" description="Helical" evidence="7">
    <location>
        <begin position="504"/>
        <end position="527"/>
    </location>
</feature>
<comment type="caution">
    <text evidence="9">The sequence shown here is derived from an EMBL/GenBank/DDBJ whole genome shotgun (WGS) entry which is preliminary data.</text>
</comment>
<feature type="region of interest" description="Disordered" evidence="6">
    <location>
        <begin position="736"/>
        <end position="858"/>
    </location>
</feature>
<keyword evidence="3 7" id="KW-0812">Transmembrane</keyword>
<name>A0ABQ0GZG9_9HYPH</name>
<dbReference type="PANTHER" id="PTHR30619">
    <property type="entry name" value="DNA INTERNALIZATION/COMPETENCE PROTEIN COMEC/REC2"/>
    <property type="match status" value="1"/>
</dbReference>